<name>A0A383CZY2_9ZZZZ</name>
<sequence>SFVCRDGMDSNGCPLCDAGNRPRPLFAFNVLLMERGEEPALRSYEAGTRVIATLRNFNEDERQGPLSKHYWAISRSGTGPQTQYNHLLVKERDLKEEWHVDPLSAGILEQAAAKAYDADILRISTHAEMLSIVNEDVGVV</sequence>
<organism evidence="1">
    <name type="scientific">marine metagenome</name>
    <dbReference type="NCBI Taxonomy" id="408172"/>
    <lineage>
        <taxon>unclassified sequences</taxon>
        <taxon>metagenomes</taxon>
        <taxon>ecological metagenomes</taxon>
    </lineage>
</organism>
<accession>A0A383CZY2</accession>
<feature type="non-terminal residue" evidence="1">
    <location>
        <position position="1"/>
    </location>
</feature>
<dbReference type="AlphaFoldDB" id="A0A383CZY2"/>
<gene>
    <name evidence="1" type="ORF">METZ01_LOCUS490042</name>
</gene>
<reference evidence="1" key="1">
    <citation type="submission" date="2018-05" db="EMBL/GenBank/DDBJ databases">
        <authorList>
            <person name="Lanie J.A."/>
            <person name="Ng W.-L."/>
            <person name="Kazmierczak K.M."/>
            <person name="Andrzejewski T.M."/>
            <person name="Davidsen T.M."/>
            <person name="Wayne K.J."/>
            <person name="Tettelin H."/>
            <person name="Glass J.I."/>
            <person name="Rusch D."/>
            <person name="Podicherti R."/>
            <person name="Tsui H.-C.T."/>
            <person name="Winkler M.E."/>
        </authorList>
    </citation>
    <scope>NUCLEOTIDE SEQUENCE</scope>
</reference>
<protein>
    <submittedName>
        <fullName evidence="1">Uncharacterized protein</fullName>
    </submittedName>
</protein>
<dbReference type="EMBL" id="UINC01212733">
    <property type="protein sequence ID" value="SVE37188.1"/>
    <property type="molecule type" value="Genomic_DNA"/>
</dbReference>
<proteinExistence type="predicted"/>
<evidence type="ECO:0000313" key="1">
    <source>
        <dbReference type="EMBL" id="SVE37188.1"/>
    </source>
</evidence>